<dbReference type="OrthoDB" id="2386367at2759"/>
<name>A0A1X7T4M5_AMPQE</name>
<dbReference type="Gene3D" id="3.40.50.300">
    <property type="entry name" value="P-loop containing nucleotide triphosphate hydrolases"/>
    <property type="match status" value="1"/>
</dbReference>
<dbReference type="GO" id="GO:0005525">
    <property type="term" value="F:GTP binding"/>
    <property type="evidence" value="ECO:0007669"/>
    <property type="project" value="InterPro"/>
</dbReference>
<evidence type="ECO:0000256" key="1">
    <source>
        <dbReference type="ARBA" id="ARBA00008535"/>
    </source>
</evidence>
<dbReference type="InterPro" id="IPR027417">
    <property type="entry name" value="P-loop_NTPase"/>
</dbReference>
<organism evidence="6">
    <name type="scientific">Amphimedon queenslandica</name>
    <name type="common">Sponge</name>
    <dbReference type="NCBI Taxonomy" id="400682"/>
    <lineage>
        <taxon>Eukaryota</taxon>
        <taxon>Metazoa</taxon>
        <taxon>Porifera</taxon>
        <taxon>Demospongiae</taxon>
        <taxon>Heteroscleromorpha</taxon>
        <taxon>Haplosclerida</taxon>
        <taxon>Niphatidae</taxon>
        <taxon>Amphimedon</taxon>
    </lineage>
</organism>
<feature type="compositionally biased region" description="Pro residues" evidence="4">
    <location>
        <begin position="25"/>
        <end position="44"/>
    </location>
</feature>
<dbReference type="InterPro" id="IPR006703">
    <property type="entry name" value="G_AIG1"/>
</dbReference>
<dbReference type="EnsemblMetazoa" id="Aqu2.1.09454_001">
    <property type="protein sequence ID" value="Aqu2.1.09454_001"/>
    <property type="gene ID" value="Aqu2.1.09454"/>
</dbReference>
<accession>A0A1X7T4M5</accession>
<evidence type="ECO:0000256" key="4">
    <source>
        <dbReference type="SAM" id="MobiDB-lite"/>
    </source>
</evidence>
<comment type="similarity">
    <text evidence="1">Belongs to the TRAFAC class TrmE-Era-EngA-EngB-Septin-like GTPase superfamily. AIG1/Toc34/Toc159-like paraseptin GTPase family. IAN subfamily.</text>
</comment>
<feature type="compositionally biased region" description="Polar residues" evidence="4">
    <location>
        <begin position="13"/>
        <end position="22"/>
    </location>
</feature>
<protein>
    <recommendedName>
        <fullName evidence="5">AIG1-type G domain-containing protein</fullName>
    </recommendedName>
</protein>
<reference evidence="6" key="1">
    <citation type="submission" date="2017-05" db="UniProtKB">
        <authorList>
            <consortium name="EnsemblMetazoa"/>
        </authorList>
    </citation>
    <scope>IDENTIFICATION</scope>
</reference>
<keyword evidence="2" id="KW-0547">Nucleotide-binding</keyword>
<evidence type="ECO:0000256" key="2">
    <source>
        <dbReference type="ARBA" id="ARBA00022741"/>
    </source>
</evidence>
<evidence type="ECO:0000313" key="6">
    <source>
        <dbReference type="EnsemblMetazoa" id="Aqu2.1.09454_001"/>
    </source>
</evidence>
<dbReference type="InParanoid" id="A0A1X7T4M5"/>
<feature type="region of interest" description="Disordered" evidence="4">
    <location>
        <begin position="1"/>
        <end position="58"/>
    </location>
</feature>
<sequence>MNENAAADKLDQESLSQKTLKTSPPVAPIPHQPPQPPLPVPKPHLPSLTAQPPPTAPTCTSSYLQPLSFMSVLLIGSTGMGKSTFGNYLLDPDDKHMVDNPTFATATGDKPMTQEFKVARKKVQIEGGRNVWLGVIDTPGLNESATKDLSHMIDIIKNLNECQEIRAFILVVKFNAKIDAQYRATMEYYSKLLPGPFKNNVLIVMTDYATDERSVKQRERQRIDVEKVKHNTILELGQCSNNQITYLSQLFMIDCQPLSSYEIETSLAVRTAILSYIFLFPPIKVSNLMVRKADYIKKKDDEKYWELMGEIEGYNKRLITVRTNSKDLLTDTHIKEIKIIEKESEIKNLETKLRNKNTTEDVEAEHWSVNEEMRMMQSMTQYFSIKSPHEITKYRTWTNGGCEFKTVVQTSHTVSGRVEGKFMRGLYASITLYTEKKIKYADEIEEIKRRIAREKASLTQCKVELEDYKKLYKELLNEMELLQQYINERRTNVSKAISDFMTVKEAVLRLKELERNY</sequence>
<dbReference type="Pfam" id="PF04548">
    <property type="entry name" value="AIG1"/>
    <property type="match status" value="1"/>
</dbReference>
<dbReference type="AlphaFoldDB" id="A0A1X7T4M5"/>
<dbReference type="SUPFAM" id="SSF52540">
    <property type="entry name" value="P-loop containing nucleoside triphosphate hydrolases"/>
    <property type="match status" value="1"/>
</dbReference>
<evidence type="ECO:0000259" key="5">
    <source>
        <dbReference type="Pfam" id="PF04548"/>
    </source>
</evidence>
<evidence type="ECO:0000256" key="3">
    <source>
        <dbReference type="SAM" id="Coils"/>
    </source>
</evidence>
<feature type="domain" description="AIG1-type G" evidence="5">
    <location>
        <begin position="71"/>
        <end position="207"/>
    </location>
</feature>
<feature type="coiled-coil region" evidence="3">
    <location>
        <begin position="437"/>
        <end position="488"/>
    </location>
</feature>
<keyword evidence="3" id="KW-0175">Coiled coil</keyword>
<feature type="compositionally biased region" description="Basic and acidic residues" evidence="4">
    <location>
        <begin position="1"/>
        <end position="12"/>
    </location>
</feature>
<proteinExistence type="inferred from homology"/>